<evidence type="ECO:0000313" key="3">
    <source>
        <dbReference type="EMBL" id="QDU88983.1"/>
    </source>
</evidence>
<dbReference type="GO" id="GO:0000166">
    <property type="term" value="F:nucleotide binding"/>
    <property type="evidence" value="ECO:0007669"/>
    <property type="project" value="UniProtKB-KW"/>
</dbReference>
<dbReference type="EMBL" id="CP036291">
    <property type="protein sequence ID" value="QDU88983.1"/>
    <property type="molecule type" value="Genomic_DNA"/>
</dbReference>
<dbReference type="CDD" id="cd00077">
    <property type="entry name" value="HDc"/>
    <property type="match status" value="1"/>
</dbReference>
<feature type="domain" description="HD" evidence="2">
    <location>
        <begin position="45"/>
        <end position="136"/>
    </location>
</feature>
<proteinExistence type="predicted"/>
<dbReference type="PANTHER" id="PTHR47545:SF1">
    <property type="entry name" value="MULTIFUNCTIONAL CCA PROTEIN"/>
    <property type="match status" value="1"/>
</dbReference>
<dbReference type="AlphaFoldDB" id="A0A518DBZ6"/>
<protein>
    <submittedName>
        <fullName evidence="3">HD domain protein</fullName>
    </submittedName>
</protein>
<dbReference type="OrthoDB" id="9805698at2"/>
<organism evidence="3 4">
    <name type="scientific">Pirellulimonas nuda</name>
    <dbReference type="NCBI Taxonomy" id="2528009"/>
    <lineage>
        <taxon>Bacteria</taxon>
        <taxon>Pseudomonadati</taxon>
        <taxon>Planctomycetota</taxon>
        <taxon>Planctomycetia</taxon>
        <taxon>Pirellulales</taxon>
        <taxon>Lacipirellulaceae</taxon>
        <taxon>Pirellulimonas</taxon>
    </lineage>
</organism>
<evidence type="ECO:0000256" key="1">
    <source>
        <dbReference type="ARBA" id="ARBA00022741"/>
    </source>
</evidence>
<reference evidence="3 4" key="1">
    <citation type="submission" date="2019-02" db="EMBL/GenBank/DDBJ databases">
        <title>Deep-cultivation of Planctomycetes and their phenomic and genomic characterization uncovers novel biology.</title>
        <authorList>
            <person name="Wiegand S."/>
            <person name="Jogler M."/>
            <person name="Boedeker C."/>
            <person name="Pinto D."/>
            <person name="Vollmers J."/>
            <person name="Rivas-Marin E."/>
            <person name="Kohn T."/>
            <person name="Peeters S.H."/>
            <person name="Heuer A."/>
            <person name="Rast P."/>
            <person name="Oberbeckmann S."/>
            <person name="Bunk B."/>
            <person name="Jeske O."/>
            <person name="Meyerdierks A."/>
            <person name="Storesund J.E."/>
            <person name="Kallscheuer N."/>
            <person name="Luecker S."/>
            <person name="Lage O.M."/>
            <person name="Pohl T."/>
            <person name="Merkel B.J."/>
            <person name="Hornburger P."/>
            <person name="Mueller R.-W."/>
            <person name="Bruemmer F."/>
            <person name="Labrenz M."/>
            <person name="Spormann A.M."/>
            <person name="Op den Camp H."/>
            <person name="Overmann J."/>
            <person name="Amann R."/>
            <person name="Jetten M.S.M."/>
            <person name="Mascher T."/>
            <person name="Medema M.H."/>
            <person name="Devos D.P."/>
            <person name="Kaster A.-K."/>
            <person name="Ovreas L."/>
            <person name="Rohde M."/>
            <person name="Galperin M.Y."/>
            <person name="Jogler C."/>
        </authorList>
    </citation>
    <scope>NUCLEOTIDE SEQUENCE [LARGE SCALE GENOMIC DNA]</scope>
    <source>
        <strain evidence="3 4">Pla175</strain>
    </source>
</reference>
<dbReference type="InterPro" id="IPR006674">
    <property type="entry name" value="HD_domain"/>
</dbReference>
<dbReference type="SUPFAM" id="SSF109604">
    <property type="entry name" value="HD-domain/PDEase-like"/>
    <property type="match status" value="1"/>
</dbReference>
<dbReference type="KEGG" id="pnd:Pla175_23670"/>
<dbReference type="Gene3D" id="1.10.3090.10">
    <property type="entry name" value="cca-adding enzyme, domain 2"/>
    <property type="match status" value="1"/>
</dbReference>
<sequence length="376" mass="42226">MNWTDLANAPIEQVVAWAGQQPWSGAMRACLQDADWHAEGDVWTHTQMVCAELSQIGEWADLLPQERTVLSFTALLHDVAKPLTTRLDPITGRTTSPKHAVKGEHVARGVLRGLGCPLVLREEIARMVRYHGRPAFLLERTDPASEVVRLSWMATNRLLFLIALADTRGRTTAETTRPEENLHLWRMVAEEQGCYTHPFRFANDQARFLFFREPSPSLHYAPHEQYKASVTMMSGLPGSGKDRWLAVHRPGTPVVSLDGIRNKLKIDPSDDQGAVIQAARERCRELLRAGASFAFNATNVIRQTRRRWIDLFADYGARIELVYIEPPLATVIKQNADRASAIPEAVIHRLAARVEPPTWGECHNLVQLEGAEATSR</sequence>
<dbReference type="Proteomes" id="UP000317429">
    <property type="component" value="Chromosome"/>
</dbReference>
<dbReference type="InterPro" id="IPR003607">
    <property type="entry name" value="HD/PDEase_dom"/>
</dbReference>
<name>A0A518DBZ6_9BACT</name>
<evidence type="ECO:0000313" key="4">
    <source>
        <dbReference type="Proteomes" id="UP000317429"/>
    </source>
</evidence>
<keyword evidence="1" id="KW-0547">Nucleotide-binding</keyword>
<dbReference type="Gene3D" id="3.40.50.300">
    <property type="entry name" value="P-loop containing nucleotide triphosphate hydrolases"/>
    <property type="match status" value="1"/>
</dbReference>
<accession>A0A518DBZ6</accession>
<evidence type="ECO:0000259" key="2">
    <source>
        <dbReference type="Pfam" id="PF01966"/>
    </source>
</evidence>
<dbReference type="InterPro" id="IPR027417">
    <property type="entry name" value="P-loop_NTPase"/>
</dbReference>
<dbReference type="Pfam" id="PF13671">
    <property type="entry name" value="AAA_33"/>
    <property type="match status" value="1"/>
</dbReference>
<dbReference type="Pfam" id="PF01966">
    <property type="entry name" value="HD"/>
    <property type="match status" value="1"/>
</dbReference>
<gene>
    <name evidence="3" type="ORF">Pla175_23670</name>
</gene>
<keyword evidence="4" id="KW-1185">Reference proteome</keyword>
<dbReference type="SUPFAM" id="SSF52540">
    <property type="entry name" value="P-loop containing nucleoside triphosphate hydrolases"/>
    <property type="match status" value="1"/>
</dbReference>
<dbReference type="InterPro" id="IPR050124">
    <property type="entry name" value="tRNA_CCA-adding_enzyme"/>
</dbReference>
<dbReference type="PANTHER" id="PTHR47545">
    <property type="entry name" value="MULTIFUNCTIONAL CCA PROTEIN"/>
    <property type="match status" value="1"/>
</dbReference>
<dbReference type="RefSeq" id="WP_145284628.1">
    <property type="nucleotide sequence ID" value="NZ_CP036291.1"/>
</dbReference>